<keyword evidence="1" id="KW-1133">Transmembrane helix</keyword>
<keyword evidence="3" id="KW-1185">Reference proteome</keyword>
<dbReference type="AlphaFoldDB" id="A0A7K1YBJ1"/>
<protein>
    <submittedName>
        <fullName evidence="2">Uncharacterized protein</fullName>
    </submittedName>
</protein>
<gene>
    <name evidence="2" type="ORF">GS399_13250</name>
</gene>
<evidence type="ECO:0000256" key="1">
    <source>
        <dbReference type="SAM" id="Phobius"/>
    </source>
</evidence>
<organism evidence="2 3">
    <name type="scientific">Hufsiella arboris</name>
    <dbReference type="NCBI Taxonomy" id="2695275"/>
    <lineage>
        <taxon>Bacteria</taxon>
        <taxon>Pseudomonadati</taxon>
        <taxon>Bacteroidota</taxon>
        <taxon>Sphingobacteriia</taxon>
        <taxon>Sphingobacteriales</taxon>
        <taxon>Sphingobacteriaceae</taxon>
        <taxon>Hufsiella</taxon>
    </lineage>
</organism>
<evidence type="ECO:0000313" key="3">
    <source>
        <dbReference type="Proteomes" id="UP000466586"/>
    </source>
</evidence>
<feature type="transmembrane region" description="Helical" evidence="1">
    <location>
        <begin position="39"/>
        <end position="56"/>
    </location>
</feature>
<evidence type="ECO:0000313" key="2">
    <source>
        <dbReference type="EMBL" id="MXV51943.1"/>
    </source>
</evidence>
<keyword evidence="1" id="KW-0472">Membrane</keyword>
<reference evidence="2 3" key="1">
    <citation type="submission" date="2019-11" db="EMBL/GenBank/DDBJ databases">
        <title>Pedobacter sp. HMF7647 Genome sequencing and assembly.</title>
        <authorList>
            <person name="Kang H."/>
            <person name="Kim H."/>
            <person name="Joh K."/>
        </authorList>
    </citation>
    <scope>NUCLEOTIDE SEQUENCE [LARGE SCALE GENOMIC DNA]</scope>
    <source>
        <strain evidence="2 3">HMF7647</strain>
    </source>
</reference>
<sequence>MKRNNLSKRSVILLIIGLLMTSLTSVVGRYLLMPDFLKGFLNGLGLMLEVIALVGIRRSRRETGCFLSTKLHDI</sequence>
<dbReference type="Proteomes" id="UP000466586">
    <property type="component" value="Unassembled WGS sequence"/>
</dbReference>
<accession>A0A7K1YBJ1</accession>
<feature type="transmembrane region" description="Helical" evidence="1">
    <location>
        <begin position="12"/>
        <end position="33"/>
    </location>
</feature>
<comment type="caution">
    <text evidence="2">The sequence shown here is derived from an EMBL/GenBank/DDBJ whole genome shotgun (WGS) entry which is preliminary data.</text>
</comment>
<keyword evidence="1" id="KW-0812">Transmembrane</keyword>
<dbReference type="RefSeq" id="WP_160845128.1">
    <property type="nucleotide sequence ID" value="NZ_WVHT01000006.1"/>
</dbReference>
<proteinExistence type="predicted"/>
<name>A0A7K1YBJ1_9SPHI</name>
<dbReference type="EMBL" id="WVHT01000006">
    <property type="protein sequence ID" value="MXV51943.1"/>
    <property type="molecule type" value="Genomic_DNA"/>
</dbReference>